<dbReference type="EMBL" id="QPJC01000003">
    <property type="protein sequence ID" value="RCW45281.1"/>
    <property type="molecule type" value="Genomic_DNA"/>
</dbReference>
<accession>A0A368VTZ2</accession>
<comment type="caution">
    <text evidence="1">The sequence shown here is derived from an EMBL/GenBank/DDBJ whole genome shotgun (WGS) entry which is preliminary data.</text>
</comment>
<sequence>MYIENIEWDANNRSHALTRASEVEIDQAIANVHRAPRNKKSGTATHLLHGCTDGGRRLVVAVIYDPDTYTVRPITAWEEGR</sequence>
<dbReference type="Proteomes" id="UP000253495">
    <property type="component" value="Unassembled WGS sequence"/>
</dbReference>
<gene>
    <name evidence="1" type="ORF">DFQ14_103249</name>
</gene>
<evidence type="ECO:0000313" key="1">
    <source>
        <dbReference type="EMBL" id="RCW45281.1"/>
    </source>
</evidence>
<name>A0A368VTZ2_9ACTN</name>
<protein>
    <recommendedName>
        <fullName evidence="3">DUF4258 domain-containing protein</fullName>
    </recommendedName>
</protein>
<evidence type="ECO:0008006" key="3">
    <source>
        <dbReference type="Google" id="ProtNLM"/>
    </source>
</evidence>
<organism evidence="1 2">
    <name type="scientific">Halopolyspora algeriensis</name>
    <dbReference type="NCBI Taxonomy" id="1500506"/>
    <lineage>
        <taxon>Bacteria</taxon>
        <taxon>Bacillati</taxon>
        <taxon>Actinomycetota</taxon>
        <taxon>Actinomycetes</taxon>
        <taxon>Actinomycetes incertae sedis</taxon>
        <taxon>Halopolyspora</taxon>
    </lineage>
</organism>
<dbReference type="RefSeq" id="WP_114452388.1">
    <property type="nucleotide sequence ID" value="NZ_QPJC01000003.1"/>
</dbReference>
<evidence type="ECO:0000313" key="2">
    <source>
        <dbReference type="Proteomes" id="UP000253495"/>
    </source>
</evidence>
<keyword evidence="2" id="KW-1185">Reference proteome</keyword>
<dbReference type="AlphaFoldDB" id="A0A368VTZ2"/>
<reference evidence="1 2" key="1">
    <citation type="submission" date="2018-07" db="EMBL/GenBank/DDBJ databases">
        <title>Genomic Encyclopedia of Type Strains, Phase III (KMG-III): the genomes of soil and plant-associated and newly described type strains.</title>
        <authorList>
            <person name="Whitman W."/>
        </authorList>
    </citation>
    <scope>NUCLEOTIDE SEQUENCE [LARGE SCALE GENOMIC DNA]</scope>
    <source>
        <strain evidence="1 2">CECT 8575</strain>
    </source>
</reference>
<proteinExistence type="predicted"/>